<dbReference type="OrthoDB" id="5617695at2"/>
<protein>
    <submittedName>
        <fullName evidence="2">Putative phage tail protein</fullName>
    </submittedName>
</protein>
<reference evidence="2" key="2">
    <citation type="submission" date="2019-08" db="EMBL/GenBank/DDBJ databases">
        <title>Investigation of anaerobic lignin degradation for improved lignocellulosic biofuels.</title>
        <authorList>
            <person name="Deangelis K.PhD."/>
        </authorList>
    </citation>
    <scope>NUCLEOTIDE SEQUENCE [LARGE SCALE GENOMIC DNA]</scope>
    <source>
        <strain evidence="2">128R</strain>
    </source>
</reference>
<evidence type="ECO:0000313" key="2">
    <source>
        <dbReference type="EMBL" id="TVZ70656.1"/>
    </source>
</evidence>
<keyword evidence="1" id="KW-0472">Membrane</keyword>
<feature type="transmembrane region" description="Helical" evidence="1">
    <location>
        <begin position="135"/>
        <end position="158"/>
    </location>
</feature>
<dbReference type="AlphaFoldDB" id="A0A559T7S3"/>
<feature type="transmembrane region" description="Helical" evidence="1">
    <location>
        <begin position="93"/>
        <end position="115"/>
    </location>
</feature>
<reference evidence="2" key="1">
    <citation type="submission" date="2019-06" db="EMBL/GenBank/DDBJ databases">
        <authorList>
            <person name="Deangelis K."/>
            <person name="Huntemann M."/>
            <person name="Clum A."/>
            <person name="Pillay M."/>
            <person name="Palaniappan K."/>
            <person name="Varghese N."/>
            <person name="Mikhailova N."/>
            <person name="Stamatis D."/>
            <person name="Reddy T."/>
            <person name="Daum C."/>
            <person name="Shapiro N."/>
            <person name="Ivanova N."/>
            <person name="Kyrpides N."/>
            <person name="Woyke T."/>
        </authorList>
    </citation>
    <scope>NUCLEOTIDE SEQUENCE [LARGE SCALE GENOMIC DNA]</scope>
    <source>
        <strain evidence="2">128R</strain>
    </source>
</reference>
<sequence>MMQTTRRIRLGGQLGKKFGKTHRLVVEDTREALRALCITLPGFESYMMNAHKDGVQFAFFNGPHNIGLAEFATSKGSADIRIMPVIAGSKSGGVFQMVLGVAALVGAFYSAGWSLSVWTEALGTMGATATLSASSVAAVTNLTLLGSTMVLGGVMQLMTPQPNFGMSSSQSVENKPSYAFGSPVNTTAQGYPVPVLYGEREIGGAVISAGIYAENQQ</sequence>
<proteinExistence type="predicted"/>
<evidence type="ECO:0000256" key="1">
    <source>
        <dbReference type="SAM" id="Phobius"/>
    </source>
</evidence>
<dbReference type="Pfam" id="PF06805">
    <property type="entry name" value="Lambda_tail_I"/>
    <property type="match status" value="1"/>
</dbReference>
<organism evidence="2">
    <name type="scientific">Serratia fonticola</name>
    <dbReference type="NCBI Taxonomy" id="47917"/>
    <lineage>
        <taxon>Bacteria</taxon>
        <taxon>Pseudomonadati</taxon>
        <taxon>Pseudomonadota</taxon>
        <taxon>Gammaproteobacteria</taxon>
        <taxon>Enterobacterales</taxon>
        <taxon>Yersiniaceae</taxon>
        <taxon>Serratia</taxon>
    </lineage>
</organism>
<gene>
    <name evidence="2" type="ORF">FHU10_3244</name>
</gene>
<keyword evidence="1" id="KW-0812">Transmembrane</keyword>
<keyword evidence="1" id="KW-1133">Transmembrane helix</keyword>
<accession>A0A559T7S3</accession>
<dbReference type="EMBL" id="VISQ01000001">
    <property type="protein sequence ID" value="TVZ70656.1"/>
    <property type="molecule type" value="Genomic_DNA"/>
</dbReference>
<comment type="caution">
    <text evidence="2">The sequence shown here is derived from an EMBL/GenBank/DDBJ whole genome shotgun (WGS) entry which is preliminary data.</text>
</comment>
<dbReference type="InterPro" id="IPR010654">
    <property type="entry name" value="Phage_lambda_tail_I"/>
</dbReference>
<name>A0A559T7S3_SERFO</name>